<dbReference type="EMBL" id="CM001224">
    <property type="protein sequence ID" value="KEH19088.1"/>
    <property type="molecule type" value="Genomic_DNA"/>
</dbReference>
<dbReference type="EnsemblPlants" id="KEH19088">
    <property type="protein sequence ID" value="KEH19088"/>
    <property type="gene ID" value="MTR_8g037280"/>
</dbReference>
<keyword evidence="4" id="KW-1185">Reference proteome</keyword>
<dbReference type="AlphaFoldDB" id="A0A072TQG3"/>
<protein>
    <recommendedName>
        <fullName evidence="1">Reverse transcriptase zinc-binding domain-containing protein</fullName>
    </recommendedName>
</protein>
<dbReference type="PANTHER" id="PTHR36617:SF16">
    <property type="entry name" value="OS04G0516500 PROTEIN"/>
    <property type="match status" value="1"/>
</dbReference>
<accession>A0A072TQG3</accession>
<organism evidence="2 4">
    <name type="scientific">Medicago truncatula</name>
    <name type="common">Barrel medic</name>
    <name type="synonym">Medicago tribuloides</name>
    <dbReference type="NCBI Taxonomy" id="3880"/>
    <lineage>
        <taxon>Eukaryota</taxon>
        <taxon>Viridiplantae</taxon>
        <taxon>Streptophyta</taxon>
        <taxon>Embryophyta</taxon>
        <taxon>Tracheophyta</taxon>
        <taxon>Spermatophyta</taxon>
        <taxon>Magnoliopsida</taxon>
        <taxon>eudicotyledons</taxon>
        <taxon>Gunneridae</taxon>
        <taxon>Pentapetalae</taxon>
        <taxon>rosids</taxon>
        <taxon>fabids</taxon>
        <taxon>Fabales</taxon>
        <taxon>Fabaceae</taxon>
        <taxon>Papilionoideae</taxon>
        <taxon>50 kb inversion clade</taxon>
        <taxon>NPAAA clade</taxon>
        <taxon>Hologalegina</taxon>
        <taxon>IRL clade</taxon>
        <taxon>Trifolieae</taxon>
        <taxon>Medicago</taxon>
    </lineage>
</organism>
<feature type="domain" description="Reverse transcriptase zinc-binding" evidence="1">
    <location>
        <begin position="184"/>
        <end position="256"/>
    </location>
</feature>
<proteinExistence type="predicted"/>
<dbReference type="PANTHER" id="PTHR36617">
    <property type="entry name" value="PROTEIN, PUTATIVE-RELATED"/>
    <property type="match status" value="1"/>
</dbReference>
<evidence type="ECO:0000313" key="2">
    <source>
        <dbReference type="EMBL" id="KEH19088.1"/>
    </source>
</evidence>
<reference evidence="2 4" key="2">
    <citation type="journal article" date="2014" name="BMC Genomics">
        <title>An improved genome release (version Mt4.0) for the model legume Medicago truncatula.</title>
        <authorList>
            <person name="Tang H."/>
            <person name="Krishnakumar V."/>
            <person name="Bidwell S."/>
            <person name="Rosen B."/>
            <person name="Chan A."/>
            <person name="Zhou S."/>
            <person name="Gentzbittel L."/>
            <person name="Childs K.L."/>
            <person name="Yandell M."/>
            <person name="Gundlach H."/>
            <person name="Mayer K.F."/>
            <person name="Schwartz D.C."/>
            <person name="Town C.D."/>
        </authorList>
    </citation>
    <scope>GENOME REANNOTATION</scope>
    <source>
        <strain evidence="2">A17</strain>
        <strain evidence="3 4">cv. Jemalong A17</strain>
    </source>
</reference>
<dbReference type="Proteomes" id="UP000002051">
    <property type="component" value="Chromosome 8"/>
</dbReference>
<dbReference type="STRING" id="3880.A0A072TQG3"/>
<name>A0A072TQG3_MEDTR</name>
<reference evidence="2 4" key="1">
    <citation type="journal article" date="2011" name="Nature">
        <title>The Medicago genome provides insight into the evolution of rhizobial symbioses.</title>
        <authorList>
            <person name="Young N.D."/>
            <person name="Debelle F."/>
            <person name="Oldroyd G.E."/>
            <person name="Geurts R."/>
            <person name="Cannon S.B."/>
            <person name="Udvardi M.K."/>
            <person name="Benedito V.A."/>
            <person name="Mayer K.F."/>
            <person name="Gouzy J."/>
            <person name="Schoof H."/>
            <person name="Van de Peer Y."/>
            <person name="Proost S."/>
            <person name="Cook D.R."/>
            <person name="Meyers B.C."/>
            <person name="Spannagl M."/>
            <person name="Cheung F."/>
            <person name="De Mita S."/>
            <person name="Krishnakumar V."/>
            <person name="Gundlach H."/>
            <person name="Zhou S."/>
            <person name="Mudge J."/>
            <person name="Bharti A.K."/>
            <person name="Murray J.D."/>
            <person name="Naoumkina M.A."/>
            <person name="Rosen B."/>
            <person name="Silverstein K.A."/>
            <person name="Tang H."/>
            <person name="Rombauts S."/>
            <person name="Zhao P.X."/>
            <person name="Zhou P."/>
            <person name="Barbe V."/>
            <person name="Bardou P."/>
            <person name="Bechner M."/>
            <person name="Bellec A."/>
            <person name="Berger A."/>
            <person name="Berges H."/>
            <person name="Bidwell S."/>
            <person name="Bisseling T."/>
            <person name="Choisne N."/>
            <person name="Couloux A."/>
            <person name="Denny R."/>
            <person name="Deshpande S."/>
            <person name="Dai X."/>
            <person name="Doyle J.J."/>
            <person name="Dudez A.M."/>
            <person name="Farmer A.D."/>
            <person name="Fouteau S."/>
            <person name="Franken C."/>
            <person name="Gibelin C."/>
            <person name="Gish J."/>
            <person name="Goldstein S."/>
            <person name="Gonzalez A.J."/>
            <person name="Green P.J."/>
            <person name="Hallab A."/>
            <person name="Hartog M."/>
            <person name="Hua A."/>
            <person name="Humphray S.J."/>
            <person name="Jeong D.H."/>
            <person name="Jing Y."/>
            <person name="Jocker A."/>
            <person name="Kenton S.M."/>
            <person name="Kim D.J."/>
            <person name="Klee K."/>
            <person name="Lai H."/>
            <person name="Lang C."/>
            <person name="Lin S."/>
            <person name="Macmil S.L."/>
            <person name="Magdelenat G."/>
            <person name="Matthews L."/>
            <person name="McCorrison J."/>
            <person name="Monaghan E.L."/>
            <person name="Mun J.H."/>
            <person name="Najar F.Z."/>
            <person name="Nicholson C."/>
            <person name="Noirot C."/>
            <person name="O'Bleness M."/>
            <person name="Paule C.R."/>
            <person name="Poulain J."/>
            <person name="Prion F."/>
            <person name="Qin B."/>
            <person name="Qu C."/>
            <person name="Retzel E.F."/>
            <person name="Riddle C."/>
            <person name="Sallet E."/>
            <person name="Samain S."/>
            <person name="Samson N."/>
            <person name="Sanders I."/>
            <person name="Saurat O."/>
            <person name="Scarpelli C."/>
            <person name="Schiex T."/>
            <person name="Segurens B."/>
            <person name="Severin A.J."/>
            <person name="Sherrier D.J."/>
            <person name="Shi R."/>
            <person name="Sims S."/>
            <person name="Singer S.R."/>
            <person name="Sinharoy S."/>
            <person name="Sterck L."/>
            <person name="Viollet A."/>
            <person name="Wang B.B."/>
            <person name="Wang K."/>
            <person name="Wang M."/>
            <person name="Wang X."/>
            <person name="Warfsmann J."/>
            <person name="Weissenbach J."/>
            <person name="White D.D."/>
            <person name="White J.D."/>
            <person name="Wiley G.B."/>
            <person name="Wincker P."/>
            <person name="Xing Y."/>
            <person name="Yang L."/>
            <person name="Yao Z."/>
            <person name="Ying F."/>
            <person name="Zhai J."/>
            <person name="Zhou L."/>
            <person name="Zuber A."/>
            <person name="Denarie J."/>
            <person name="Dixon R.A."/>
            <person name="May G.D."/>
            <person name="Schwartz D.C."/>
            <person name="Rogers J."/>
            <person name="Quetier F."/>
            <person name="Town C.D."/>
            <person name="Roe B.A."/>
        </authorList>
    </citation>
    <scope>NUCLEOTIDE SEQUENCE [LARGE SCALE GENOMIC DNA]</scope>
    <source>
        <strain evidence="2">A17</strain>
        <strain evidence="3 4">cv. Jemalong A17</strain>
    </source>
</reference>
<dbReference type="Pfam" id="PF13966">
    <property type="entry name" value="zf-RVT"/>
    <property type="match status" value="1"/>
</dbReference>
<sequence length="276" mass="33417">MKNLDMWRKVCQPRCKGGLGVRDIRLVNVSLLAKWWWRLLQDQSSLWKEDHDGGENWPAYASRWWKDLMSLEEVGRVRWFPRELIRKVGDGRSSFFWKDAWDSSVPLRESFPRAFFPYRLLKMGCGDLWDMNAEGVRWRLYWRRLELFEWEKERLLELLGRLEGVVLRYWADIWVWKPDKEGVFSVNSCYFLLQNLRLLEDRLSYEEEVIFRELWKSKAPAKVLAFSWTLFLDRIPTMVNLGKRRLLRVEDSKRCRAWLWFLFARCSLPENALLLA</sequence>
<evidence type="ECO:0000259" key="1">
    <source>
        <dbReference type="Pfam" id="PF13966"/>
    </source>
</evidence>
<gene>
    <name evidence="2" type="ordered locus">MTR_8g037280</name>
</gene>
<evidence type="ECO:0000313" key="3">
    <source>
        <dbReference type="EnsemblPlants" id="KEH19088"/>
    </source>
</evidence>
<reference evidence="3" key="3">
    <citation type="submission" date="2015-04" db="UniProtKB">
        <authorList>
            <consortium name="EnsemblPlants"/>
        </authorList>
    </citation>
    <scope>IDENTIFICATION</scope>
    <source>
        <strain evidence="3">cv. Jemalong A17</strain>
    </source>
</reference>
<evidence type="ECO:0000313" key="4">
    <source>
        <dbReference type="Proteomes" id="UP000002051"/>
    </source>
</evidence>
<dbReference type="InterPro" id="IPR026960">
    <property type="entry name" value="RVT-Znf"/>
</dbReference>
<dbReference type="HOGENOM" id="CLU_1009586_0_0_1"/>